<evidence type="ECO:0000313" key="2">
    <source>
        <dbReference type="Proteomes" id="UP001501126"/>
    </source>
</evidence>
<accession>A0ABN1MMA1</accession>
<keyword evidence="2" id="KW-1185">Reference proteome</keyword>
<protein>
    <recommendedName>
        <fullName evidence="3">Fibrobacter succinogenes major paralogous domain-containing protein</fullName>
    </recommendedName>
</protein>
<proteinExistence type="predicted"/>
<dbReference type="EMBL" id="BAAAFH010000003">
    <property type="protein sequence ID" value="GAA0874076.1"/>
    <property type="molecule type" value="Genomic_DNA"/>
</dbReference>
<evidence type="ECO:0008006" key="3">
    <source>
        <dbReference type="Google" id="ProtNLM"/>
    </source>
</evidence>
<name>A0ABN1MMA1_9FLAO</name>
<reference evidence="1 2" key="1">
    <citation type="journal article" date="2019" name="Int. J. Syst. Evol. Microbiol.">
        <title>The Global Catalogue of Microorganisms (GCM) 10K type strain sequencing project: providing services to taxonomists for standard genome sequencing and annotation.</title>
        <authorList>
            <consortium name="The Broad Institute Genomics Platform"/>
            <consortium name="The Broad Institute Genome Sequencing Center for Infectious Disease"/>
            <person name="Wu L."/>
            <person name="Ma J."/>
        </authorList>
    </citation>
    <scope>NUCLEOTIDE SEQUENCE [LARGE SCALE GENOMIC DNA]</scope>
    <source>
        <strain evidence="1 2">JCM 16083</strain>
    </source>
</reference>
<comment type="caution">
    <text evidence="1">The sequence shown here is derived from an EMBL/GenBank/DDBJ whole genome shotgun (WGS) entry which is preliminary data.</text>
</comment>
<organism evidence="1 2">
    <name type="scientific">Wandonia haliotis</name>
    <dbReference type="NCBI Taxonomy" id="574963"/>
    <lineage>
        <taxon>Bacteria</taxon>
        <taxon>Pseudomonadati</taxon>
        <taxon>Bacteroidota</taxon>
        <taxon>Flavobacteriia</taxon>
        <taxon>Flavobacteriales</taxon>
        <taxon>Crocinitomicaceae</taxon>
        <taxon>Wandonia</taxon>
    </lineage>
</organism>
<evidence type="ECO:0000313" key="1">
    <source>
        <dbReference type="EMBL" id="GAA0874076.1"/>
    </source>
</evidence>
<gene>
    <name evidence="1" type="ORF">GCM10009118_04840</name>
</gene>
<sequence>MYGGAIAFGGISHQAMWWSSSQVDSESSWSYNIVQNSTEIVMHQYSGNNTNLRSIRCIKE</sequence>
<dbReference type="Proteomes" id="UP001501126">
    <property type="component" value="Unassembled WGS sequence"/>
</dbReference>